<dbReference type="SUPFAM" id="SSF54427">
    <property type="entry name" value="NTF2-like"/>
    <property type="match status" value="1"/>
</dbReference>
<dbReference type="OMA" id="WHDALNS"/>
<accession>A0A100XIG1</accession>
<evidence type="ECO:0000259" key="1">
    <source>
        <dbReference type="Pfam" id="PF12680"/>
    </source>
</evidence>
<dbReference type="Pfam" id="PF12680">
    <property type="entry name" value="SnoaL_2"/>
    <property type="match status" value="1"/>
</dbReference>
<dbReference type="Proteomes" id="UP000069654">
    <property type="component" value="Unassembled WGS sequence"/>
</dbReference>
<dbReference type="AlphaFoldDB" id="A0A100XIG1"/>
<dbReference type="InterPro" id="IPR037401">
    <property type="entry name" value="SnoaL-like"/>
</dbReference>
<dbReference type="InterPro" id="IPR032710">
    <property type="entry name" value="NTF2-like_dom_sf"/>
</dbReference>
<dbReference type="EMBL" id="BCTB01000050">
    <property type="protein sequence ID" value="GAT17072.1"/>
    <property type="molecule type" value="Genomic_DNA"/>
</dbReference>
<name>A0A100XIG1_MYCTH</name>
<gene>
    <name evidence="2" type="ORF">RMCT_4041</name>
</gene>
<protein>
    <recommendedName>
        <fullName evidence="1">SnoaL-like domain-containing protein</fullName>
    </recommendedName>
</protein>
<organism evidence="2 3">
    <name type="scientific">Mycolicibacterium thermoresistibile</name>
    <name type="common">Mycobacterium thermoresistibile</name>
    <dbReference type="NCBI Taxonomy" id="1797"/>
    <lineage>
        <taxon>Bacteria</taxon>
        <taxon>Bacillati</taxon>
        <taxon>Actinomycetota</taxon>
        <taxon>Actinomycetes</taxon>
        <taxon>Mycobacteriales</taxon>
        <taxon>Mycobacteriaceae</taxon>
        <taxon>Mycolicibacterium</taxon>
    </lineage>
</organism>
<dbReference type="OrthoDB" id="3576198at2"/>
<evidence type="ECO:0000313" key="3">
    <source>
        <dbReference type="Proteomes" id="UP000069654"/>
    </source>
</evidence>
<dbReference type="STRING" id="1797.RMCT_4041"/>
<dbReference type="Gene3D" id="3.10.450.50">
    <property type="match status" value="1"/>
</dbReference>
<comment type="caution">
    <text evidence="2">The sequence shown here is derived from an EMBL/GenBank/DDBJ whole genome shotgun (WGS) entry which is preliminary data.</text>
</comment>
<dbReference type="RefSeq" id="WP_003927664.1">
    <property type="nucleotide sequence ID" value="NZ_BCTB01000050.1"/>
</dbReference>
<reference evidence="3" key="2">
    <citation type="submission" date="2016-02" db="EMBL/GenBank/DDBJ databases">
        <title>Draft genome sequence of five rapidly growing Mycobacterium species.</title>
        <authorList>
            <person name="Katahira K."/>
            <person name="Gotou Y."/>
            <person name="Iida K."/>
            <person name="Ogura Y."/>
            <person name="Hayashi T."/>
        </authorList>
    </citation>
    <scope>NUCLEOTIDE SEQUENCE [LARGE SCALE GENOMIC DNA]</scope>
    <source>
        <strain evidence="3">JCM6362</strain>
    </source>
</reference>
<feature type="domain" description="SnoaL-like" evidence="1">
    <location>
        <begin position="9"/>
        <end position="99"/>
    </location>
</feature>
<sequence>MTTSAMATVLAWHDALNEKDFDTLLQLSSPDIEVGDSQGARQGHQALLEWLNSTGITALPGRMYVHDNVVVVEEQIAAGGREAAPAATAFRVVDDDVVSVFRHDDLGSALRATGLTEADLVE</sequence>
<reference evidence="2 3" key="1">
    <citation type="journal article" date="2016" name="Genome Announc.">
        <title>Draft Genome Sequences of Five Rapidly Growing Mycobacterium Species, M. thermoresistibile, M. fortuitum subsp. acetamidolyticum, M. canariasense, M. brisbanense, and M. novocastrense.</title>
        <authorList>
            <person name="Katahira K."/>
            <person name="Ogura Y."/>
            <person name="Gotoh Y."/>
            <person name="Hayashi T."/>
        </authorList>
    </citation>
    <scope>NUCLEOTIDE SEQUENCE [LARGE SCALE GENOMIC DNA]</scope>
    <source>
        <strain evidence="2 3">JCM6362</strain>
    </source>
</reference>
<proteinExistence type="predicted"/>
<evidence type="ECO:0000313" key="2">
    <source>
        <dbReference type="EMBL" id="GAT17072.1"/>
    </source>
</evidence>